<feature type="active site" description="Proton acceptor" evidence="7">
    <location>
        <position position="337"/>
    </location>
</feature>
<feature type="domain" description="Enolpyruvate transferase" evidence="8">
    <location>
        <begin position="18"/>
        <end position="443"/>
    </location>
</feature>
<feature type="binding site" evidence="7">
    <location>
        <position position="31"/>
    </location>
    <ligand>
        <name>phosphoenolpyruvate</name>
        <dbReference type="ChEBI" id="CHEBI:58702"/>
    </ligand>
</feature>
<dbReference type="GO" id="GO:0003866">
    <property type="term" value="F:3-phosphoshikimate 1-carboxyvinyltransferase activity"/>
    <property type="evidence" value="ECO:0007669"/>
    <property type="project" value="UniProtKB-EC"/>
</dbReference>
<dbReference type="EC" id="2.5.1.19" evidence="7"/>
<evidence type="ECO:0000256" key="7">
    <source>
        <dbReference type="HAMAP-Rule" id="MF_00210"/>
    </source>
</evidence>
<evidence type="ECO:0000313" key="9">
    <source>
        <dbReference type="EMBL" id="QRV02477.1"/>
    </source>
</evidence>
<comment type="catalytic activity">
    <reaction evidence="6">
        <text>3-phosphoshikimate + phosphoenolpyruvate = 5-O-(1-carboxyvinyl)-3-phosphoshikimate + phosphate</text>
        <dbReference type="Rhea" id="RHEA:21256"/>
        <dbReference type="ChEBI" id="CHEBI:43474"/>
        <dbReference type="ChEBI" id="CHEBI:57701"/>
        <dbReference type="ChEBI" id="CHEBI:58702"/>
        <dbReference type="ChEBI" id="CHEBI:145989"/>
        <dbReference type="EC" id="2.5.1.19"/>
    </reaction>
    <physiologicalReaction direction="left-to-right" evidence="6">
        <dbReference type="Rhea" id="RHEA:21257"/>
    </physiologicalReaction>
</comment>
<dbReference type="InterPro" id="IPR036968">
    <property type="entry name" value="Enolpyruvate_Tfrase_sf"/>
</dbReference>
<dbReference type="EMBL" id="CP070228">
    <property type="protein sequence ID" value="QRV02477.1"/>
    <property type="molecule type" value="Genomic_DNA"/>
</dbReference>
<dbReference type="Proteomes" id="UP000602653">
    <property type="component" value="Chromosome"/>
</dbReference>
<reference evidence="9 10" key="1">
    <citation type="submission" date="2021-02" db="EMBL/GenBank/DDBJ databases">
        <title>Complete Genome Sequence of Arcanobacterium phocisimile strain DSM 26142T from a harbour seal.</title>
        <authorList>
            <person name="Borowiak M."/>
            <person name="Alssahen M."/>
            <person name="Malorny B."/>
            <person name="Laemmler C."/>
            <person name="Siebert U."/>
            <person name="Ploetz M."/>
            <person name="Abdulmawjood A."/>
        </authorList>
    </citation>
    <scope>NUCLEOTIDE SEQUENCE [LARGE SCALE GENOMIC DNA]</scope>
    <source>
        <strain evidence="9 10">DSM 26142</strain>
    </source>
</reference>
<dbReference type="PANTHER" id="PTHR21090">
    <property type="entry name" value="AROM/DEHYDROQUINATE SYNTHASE"/>
    <property type="match status" value="1"/>
</dbReference>
<comment type="function">
    <text evidence="7">Catalyzes the transfer of the enolpyruvyl moiety of phosphoenolpyruvate (PEP) to the 5-hydroxyl of shikimate-3-phosphate (S3P) to produce enolpyruvyl shikimate-3-phosphate and inorganic phosphate.</text>
</comment>
<feature type="binding site" evidence="7">
    <location>
        <position position="185"/>
    </location>
    <ligand>
        <name>3-phosphoshikimate</name>
        <dbReference type="ChEBI" id="CHEBI:145989"/>
    </ligand>
</feature>
<dbReference type="InterPro" id="IPR001986">
    <property type="entry name" value="Enolpyruvate_Tfrase_dom"/>
</dbReference>
<dbReference type="Pfam" id="PF00275">
    <property type="entry name" value="EPSP_synthase"/>
    <property type="match status" value="1"/>
</dbReference>
<feature type="binding site" evidence="7">
    <location>
        <position position="368"/>
    </location>
    <ligand>
        <name>phosphoenolpyruvate</name>
        <dbReference type="ChEBI" id="CHEBI:58702"/>
    </ligand>
</feature>
<dbReference type="SUPFAM" id="SSF55205">
    <property type="entry name" value="EPT/RTPC-like"/>
    <property type="match status" value="1"/>
</dbReference>
<proteinExistence type="inferred from homology"/>
<gene>
    <name evidence="7 9" type="primary">aroA</name>
    <name evidence="9" type="ORF">JTE88_01590</name>
</gene>
<comment type="similarity">
    <text evidence="2 7">Belongs to the EPSP synthase family.</text>
</comment>
<feature type="binding site" evidence="7">
    <location>
        <position position="364"/>
    </location>
    <ligand>
        <name>3-phosphoshikimate</name>
        <dbReference type="ChEBI" id="CHEBI:145989"/>
    </ligand>
</feature>
<feature type="binding site" evidence="7">
    <location>
        <position position="36"/>
    </location>
    <ligand>
        <name>3-phosphoshikimate</name>
        <dbReference type="ChEBI" id="CHEBI:145989"/>
    </ligand>
</feature>
<feature type="binding site" evidence="7">
    <location>
        <position position="411"/>
    </location>
    <ligand>
        <name>phosphoenolpyruvate</name>
        <dbReference type="ChEBI" id="CHEBI:58702"/>
    </ligand>
</feature>
<feature type="binding site" evidence="7">
    <location>
        <position position="337"/>
    </location>
    <ligand>
        <name>3-phosphoshikimate</name>
        <dbReference type="ChEBI" id="CHEBI:145989"/>
    </ligand>
</feature>
<evidence type="ECO:0000256" key="2">
    <source>
        <dbReference type="ARBA" id="ARBA00009948"/>
    </source>
</evidence>
<dbReference type="PANTHER" id="PTHR21090:SF5">
    <property type="entry name" value="PENTAFUNCTIONAL AROM POLYPEPTIDE"/>
    <property type="match status" value="1"/>
</dbReference>
<evidence type="ECO:0000256" key="4">
    <source>
        <dbReference type="ARBA" id="ARBA00022679"/>
    </source>
</evidence>
<feature type="binding site" evidence="7">
    <location>
        <position position="31"/>
    </location>
    <ligand>
        <name>3-phosphoshikimate</name>
        <dbReference type="ChEBI" id="CHEBI:145989"/>
    </ligand>
</feature>
<evidence type="ECO:0000313" key="10">
    <source>
        <dbReference type="Proteomes" id="UP000602653"/>
    </source>
</evidence>
<comment type="caution">
    <text evidence="7">Lacks conserved residue(s) required for the propagation of feature annotation.</text>
</comment>
<protein>
    <recommendedName>
        <fullName evidence="7">3-phosphoshikimate 1-carboxyvinyltransferase</fullName>
        <ecNumber evidence="7">2.5.1.19</ecNumber>
    </recommendedName>
    <alternativeName>
        <fullName evidence="7">5-enolpyruvylshikimate-3-phosphate synthase</fullName>
        <shortName evidence="7">EPSP synthase</shortName>
        <shortName evidence="7">EPSPS</shortName>
    </alternativeName>
</protein>
<dbReference type="RefSeq" id="WP_204424943.1">
    <property type="nucleotide sequence ID" value="NZ_CP070228.1"/>
</dbReference>
<organism evidence="9 10">
    <name type="scientific">Arcanobacterium phocisimile</name>
    <dbReference type="NCBI Taxonomy" id="1302235"/>
    <lineage>
        <taxon>Bacteria</taxon>
        <taxon>Bacillati</taxon>
        <taxon>Actinomycetota</taxon>
        <taxon>Actinomycetes</taxon>
        <taxon>Actinomycetales</taxon>
        <taxon>Actinomycetaceae</taxon>
        <taxon>Arcanobacterium</taxon>
    </lineage>
</organism>
<feature type="binding site" evidence="7">
    <location>
        <position position="436"/>
    </location>
    <ligand>
        <name>phosphoenolpyruvate</name>
        <dbReference type="ChEBI" id="CHEBI:58702"/>
    </ligand>
</feature>
<feature type="binding site" evidence="7">
    <location>
        <position position="184"/>
    </location>
    <ligand>
        <name>3-phosphoshikimate</name>
        <dbReference type="ChEBI" id="CHEBI:145989"/>
    </ligand>
</feature>
<dbReference type="Gene3D" id="3.65.10.10">
    <property type="entry name" value="Enolpyruvate transferase domain"/>
    <property type="match status" value="2"/>
</dbReference>
<dbReference type="InterPro" id="IPR006264">
    <property type="entry name" value="EPSP_synthase"/>
</dbReference>
<dbReference type="CDD" id="cd01556">
    <property type="entry name" value="EPSP_synthase"/>
    <property type="match status" value="1"/>
</dbReference>
<keyword evidence="5 7" id="KW-0057">Aromatic amino acid biosynthesis</keyword>
<evidence type="ECO:0000256" key="3">
    <source>
        <dbReference type="ARBA" id="ARBA00022605"/>
    </source>
</evidence>
<keyword evidence="7" id="KW-0963">Cytoplasm</keyword>
<keyword evidence="10" id="KW-1185">Reference proteome</keyword>
<evidence type="ECO:0000256" key="6">
    <source>
        <dbReference type="ARBA" id="ARBA00044633"/>
    </source>
</evidence>
<evidence type="ECO:0000259" key="8">
    <source>
        <dbReference type="Pfam" id="PF00275"/>
    </source>
</evidence>
<dbReference type="PROSITE" id="PS00885">
    <property type="entry name" value="EPSP_SYNTHASE_2"/>
    <property type="match status" value="1"/>
</dbReference>
<feature type="binding site" evidence="7">
    <location>
        <position position="135"/>
    </location>
    <ligand>
        <name>phosphoenolpyruvate</name>
        <dbReference type="ChEBI" id="CHEBI:58702"/>
    </ligand>
</feature>
<keyword evidence="4 7" id="KW-0808">Transferase</keyword>
<dbReference type="PIRSF" id="PIRSF000505">
    <property type="entry name" value="EPSPS"/>
    <property type="match status" value="1"/>
</dbReference>
<evidence type="ECO:0000256" key="1">
    <source>
        <dbReference type="ARBA" id="ARBA00004811"/>
    </source>
</evidence>
<dbReference type="NCBIfam" id="TIGR01356">
    <property type="entry name" value="aroA"/>
    <property type="match status" value="1"/>
</dbReference>
<accession>A0ABX7IHP0</accession>
<feature type="binding site" evidence="7">
    <location>
        <position position="183"/>
    </location>
    <ligand>
        <name>3-phosphoshikimate</name>
        <dbReference type="ChEBI" id="CHEBI:145989"/>
    </ligand>
</feature>
<feature type="binding site" evidence="7">
    <location>
        <position position="107"/>
    </location>
    <ligand>
        <name>phosphoenolpyruvate</name>
        <dbReference type="ChEBI" id="CHEBI:58702"/>
    </ligand>
</feature>
<feature type="binding site" evidence="7">
    <location>
        <position position="185"/>
    </location>
    <ligand>
        <name>phosphoenolpyruvate</name>
        <dbReference type="ChEBI" id="CHEBI:58702"/>
    </ligand>
</feature>
<sequence>MSTRAEHSWWQAPTVPAGQYMFGRIALPGSKSLTARWMLLAATGHEPVELCGALESDDTRAMADALSAFGATISWAGERCRISPIPRDSSGQIQIPGNLTINAHQAGTVMRFVLPLAAMADGDIVIDCAPNARHRPIAGLVAAVRDLGVEISWENSANPRFPLTMHGRGPLDGGRITLDTRASSQFLSALLLAAPLMSHGLDVSLSHSTIPSTPHIGMTIAALQQAGHTVVVNKNSWQVDPGKPPTPSRLEKTRRIAIEPDLSNAGPFLAAAMVTGTTITIDNWPQHSTQPGRAYLDLLRMAGGQLEVVTTPAGNELVCRGPHEIQPLDVDMSDVGELVPTIAAICAFASGQSTLRNIGHLRGHETDRLAALTATLTRVGVQAHATSDALVIDANPRALHAADLDSYADHRMATCGAILGLRIAGVRVGNMNATTKTFPHFIHMWESMITRTDEKG</sequence>
<feature type="binding site" evidence="7">
    <location>
        <position position="212"/>
    </location>
    <ligand>
        <name>3-phosphoshikimate</name>
        <dbReference type="ChEBI" id="CHEBI:145989"/>
    </ligand>
</feature>
<comment type="pathway">
    <text evidence="1 7">Metabolic intermediate biosynthesis; chorismate biosynthesis; chorismate from D-erythrose 4-phosphate and phosphoenolpyruvate: step 6/7.</text>
</comment>
<dbReference type="InterPro" id="IPR013792">
    <property type="entry name" value="RNA3'P_cycl/enolpyr_Trfase_a/b"/>
</dbReference>
<dbReference type="InterPro" id="IPR023193">
    <property type="entry name" value="EPSP_synthase_CS"/>
</dbReference>
<comment type="subunit">
    <text evidence="7">Monomer.</text>
</comment>
<evidence type="ECO:0000256" key="5">
    <source>
        <dbReference type="ARBA" id="ARBA00023141"/>
    </source>
</evidence>
<keyword evidence="3 7" id="KW-0028">Amino-acid biosynthesis</keyword>
<name>A0ABX7IHP0_9ACTO</name>
<dbReference type="HAMAP" id="MF_00210">
    <property type="entry name" value="EPSP_synth"/>
    <property type="match status" value="1"/>
</dbReference>
<feature type="binding site" evidence="7">
    <location>
        <position position="32"/>
    </location>
    <ligand>
        <name>3-phosphoshikimate</name>
        <dbReference type="ChEBI" id="CHEBI:145989"/>
    </ligand>
</feature>
<comment type="subcellular location">
    <subcellularLocation>
        <location evidence="7">Cytoplasm</location>
    </subcellularLocation>
</comment>